<dbReference type="AlphaFoldDB" id="A0A5P9CRK9"/>
<evidence type="ECO:0000256" key="1">
    <source>
        <dbReference type="SAM" id="MobiDB-lite"/>
    </source>
</evidence>
<evidence type="ECO:0008006" key="4">
    <source>
        <dbReference type="Google" id="ProtNLM"/>
    </source>
</evidence>
<dbReference type="KEGG" id="vaq:FIV01_20795"/>
<proteinExistence type="predicted"/>
<reference evidence="2 3" key="1">
    <citation type="submission" date="2019-10" db="EMBL/GenBank/DDBJ databases">
        <title>Complete genome sequence of Vibrio sp. strain THAF100, isolated from non-filtered water from the water column of tank 6 of a marine aquarium containing stony-coral fragments. Water maintained at 26 degree C.</title>
        <authorList>
            <person name="Ruckert C."/>
            <person name="Franco A."/>
            <person name="Kalinowski J."/>
            <person name="Glaeser S."/>
        </authorList>
    </citation>
    <scope>NUCLEOTIDE SEQUENCE [LARGE SCALE GENOMIC DNA]</scope>
    <source>
        <strain evidence="2 3">THAF100</strain>
        <plasmid evidence="3">pthaf100_b</plasmid>
    </source>
</reference>
<sequence>MWVNITEEDAAHLSDRALEQAVNTALSKTQRFLERESFKRLGLRLQIKRKGIKDRIRKSKVKGNHASVWFGLMDMPVDRLRDWHQNSQGVVSGGEVHRGAFAQTVNTAFLAWSRWRERPKASTRKKRSPNGQRVKERDRRHKSKIERLTTNIEFIYSDVIQDLESESAAFFQETLADEISQAHG</sequence>
<dbReference type="Proteomes" id="UP000326936">
    <property type="component" value="Plasmid pTHAF100_b"/>
</dbReference>
<accession>A0A5P9CRK9</accession>
<dbReference type="EMBL" id="CP045352">
    <property type="protein sequence ID" value="QFT28844.1"/>
    <property type="molecule type" value="Genomic_DNA"/>
</dbReference>
<geneLocation type="plasmid" evidence="3">
    <name>pthaf100_b</name>
</geneLocation>
<keyword evidence="2" id="KW-0614">Plasmid</keyword>
<keyword evidence="3" id="KW-1185">Reference proteome</keyword>
<name>A0A5P9CRK9_9VIBR</name>
<gene>
    <name evidence="2" type="ORF">FIV01_20795</name>
</gene>
<evidence type="ECO:0000313" key="3">
    <source>
        <dbReference type="Proteomes" id="UP000326936"/>
    </source>
</evidence>
<evidence type="ECO:0000313" key="2">
    <source>
        <dbReference type="EMBL" id="QFT28844.1"/>
    </source>
</evidence>
<organism evidence="2 3">
    <name type="scientific">Vibrio aquimaris</name>
    <dbReference type="NCBI Taxonomy" id="2587862"/>
    <lineage>
        <taxon>Bacteria</taxon>
        <taxon>Pseudomonadati</taxon>
        <taxon>Pseudomonadota</taxon>
        <taxon>Gammaproteobacteria</taxon>
        <taxon>Vibrionales</taxon>
        <taxon>Vibrionaceae</taxon>
        <taxon>Vibrio</taxon>
    </lineage>
</organism>
<protein>
    <recommendedName>
        <fullName evidence="4">Prophage minor tail protein Z (GPZ)</fullName>
    </recommendedName>
</protein>
<feature type="region of interest" description="Disordered" evidence="1">
    <location>
        <begin position="119"/>
        <end position="142"/>
    </location>
</feature>